<accession>A0A495IZ40</accession>
<dbReference type="InterPro" id="IPR025420">
    <property type="entry name" value="DUF4143"/>
</dbReference>
<dbReference type="OrthoDB" id="9778168at2"/>
<gene>
    <name evidence="3" type="ORF">BDD43_2109</name>
</gene>
<dbReference type="PANTHER" id="PTHR43566:SF2">
    <property type="entry name" value="DUF4143 DOMAIN-CONTAINING PROTEIN"/>
    <property type="match status" value="1"/>
</dbReference>
<sequence>MSKFIQRQIAPIISAQKSKFPVLALTGPRQSGKTTLLKELFSDYRYVSLENPNMRSFALDDPIGFLNQYDQKVILDEVQRVPELFSYIQGRVDESKIMGQYILSGSQNFHLLNSITQTLAGRVALFKLLPLDFTELKRPGILPNSSSKAAIKGFYPAIFDRDIDPVIFYANYIQTYIEKDVTELMNIRDLKLFRTFLSLCAGRAGQLLNFSALANECDISHHTAKAWLSILESSYIIFLLQPYHQNFNKRLIKSPKLYFYDTGLLNHLLGIRTAEELEENRLKGHIFENMILAEYQKQNHHLYLHHDYYFWQDSNGYEVDLLMKKGQGFSIFEIKATKTISTALFKEMDRFEEIASPAPVSKTLIYGGSENEKRTKYNVVSWQNIHS</sequence>
<dbReference type="InterPro" id="IPR027417">
    <property type="entry name" value="P-loop_NTPase"/>
</dbReference>
<dbReference type="Pfam" id="PF13635">
    <property type="entry name" value="DUF4143"/>
    <property type="match status" value="1"/>
</dbReference>
<organism evidence="3 4">
    <name type="scientific">Mucilaginibacter gracilis</name>
    <dbReference type="NCBI Taxonomy" id="423350"/>
    <lineage>
        <taxon>Bacteria</taxon>
        <taxon>Pseudomonadati</taxon>
        <taxon>Bacteroidota</taxon>
        <taxon>Sphingobacteriia</taxon>
        <taxon>Sphingobacteriales</taxon>
        <taxon>Sphingobacteriaceae</taxon>
        <taxon>Mucilaginibacter</taxon>
    </lineage>
</organism>
<dbReference type="RefSeq" id="WP_121197596.1">
    <property type="nucleotide sequence ID" value="NZ_RBKU01000001.1"/>
</dbReference>
<evidence type="ECO:0000313" key="4">
    <source>
        <dbReference type="Proteomes" id="UP000268007"/>
    </source>
</evidence>
<evidence type="ECO:0000313" key="3">
    <source>
        <dbReference type="EMBL" id="RKR81947.1"/>
    </source>
</evidence>
<dbReference type="EMBL" id="RBKU01000001">
    <property type="protein sequence ID" value="RKR81947.1"/>
    <property type="molecule type" value="Genomic_DNA"/>
</dbReference>
<evidence type="ECO:0008006" key="5">
    <source>
        <dbReference type="Google" id="ProtNLM"/>
    </source>
</evidence>
<proteinExistence type="predicted"/>
<comment type="caution">
    <text evidence="3">The sequence shown here is derived from an EMBL/GenBank/DDBJ whole genome shotgun (WGS) entry which is preliminary data.</text>
</comment>
<keyword evidence="4" id="KW-1185">Reference proteome</keyword>
<dbReference type="Proteomes" id="UP000268007">
    <property type="component" value="Unassembled WGS sequence"/>
</dbReference>
<dbReference type="PANTHER" id="PTHR43566">
    <property type="entry name" value="CONSERVED PROTEIN"/>
    <property type="match status" value="1"/>
</dbReference>
<feature type="domain" description="DUF4143" evidence="2">
    <location>
        <begin position="178"/>
        <end position="336"/>
    </location>
</feature>
<name>A0A495IZ40_9SPHI</name>
<dbReference type="InterPro" id="IPR041682">
    <property type="entry name" value="AAA_14"/>
</dbReference>
<dbReference type="Pfam" id="PF13173">
    <property type="entry name" value="AAA_14"/>
    <property type="match status" value="1"/>
</dbReference>
<dbReference type="SUPFAM" id="SSF52540">
    <property type="entry name" value="P-loop containing nucleoside triphosphate hydrolases"/>
    <property type="match status" value="1"/>
</dbReference>
<feature type="domain" description="AAA" evidence="1">
    <location>
        <begin position="20"/>
        <end position="136"/>
    </location>
</feature>
<reference evidence="3 4" key="1">
    <citation type="submission" date="2018-10" db="EMBL/GenBank/DDBJ databases">
        <title>Genomic Encyclopedia of Archaeal and Bacterial Type Strains, Phase II (KMG-II): from individual species to whole genera.</title>
        <authorList>
            <person name="Goeker M."/>
        </authorList>
    </citation>
    <scope>NUCLEOTIDE SEQUENCE [LARGE SCALE GENOMIC DNA]</scope>
    <source>
        <strain evidence="3 4">DSM 18602</strain>
    </source>
</reference>
<evidence type="ECO:0000259" key="2">
    <source>
        <dbReference type="Pfam" id="PF13635"/>
    </source>
</evidence>
<protein>
    <recommendedName>
        <fullName evidence="5">AAA+ ATPase domain-containing protein</fullName>
    </recommendedName>
</protein>
<dbReference type="AlphaFoldDB" id="A0A495IZ40"/>
<evidence type="ECO:0000259" key="1">
    <source>
        <dbReference type="Pfam" id="PF13173"/>
    </source>
</evidence>